<dbReference type="EMBL" id="JBBXJM010000007">
    <property type="protein sequence ID" value="KAL1405492.1"/>
    <property type="molecule type" value="Genomic_DNA"/>
</dbReference>
<keyword evidence="4 6" id="KW-0472">Membrane</keyword>
<keyword evidence="3 6" id="KW-1133">Transmembrane helix</keyword>
<dbReference type="Pfam" id="PF03151">
    <property type="entry name" value="TPT"/>
    <property type="match status" value="1"/>
</dbReference>
<keyword evidence="9" id="KW-1185">Reference proteome</keyword>
<evidence type="ECO:0000313" key="8">
    <source>
        <dbReference type="EMBL" id="KAL1405492.1"/>
    </source>
</evidence>
<feature type="transmembrane region" description="Helical" evidence="6">
    <location>
        <begin position="75"/>
        <end position="99"/>
    </location>
</feature>
<name>A0ABR3PSR6_9TREE</name>
<reference evidence="8 9" key="1">
    <citation type="submission" date="2023-08" db="EMBL/GenBank/DDBJ databases">
        <title>Annotated Genome Sequence of Vanrija albida AlHP1.</title>
        <authorList>
            <person name="Herzog R."/>
        </authorList>
    </citation>
    <scope>NUCLEOTIDE SEQUENCE [LARGE SCALE GENOMIC DNA]</scope>
    <source>
        <strain evidence="8 9">AlHP1</strain>
    </source>
</reference>
<evidence type="ECO:0000259" key="7">
    <source>
        <dbReference type="Pfam" id="PF03151"/>
    </source>
</evidence>
<organism evidence="8 9">
    <name type="scientific">Vanrija albida</name>
    <dbReference type="NCBI Taxonomy" id="181172"/>
    <lineage>
        <taxon>Eukaryota</taxon>
        <taxon>Fungi</taxon>
        <taxon>Dikarya</taxon>
        <taxon>Basidiomycota</taxon>
        <taxon>Agaricomycotina</taxon>
        <taxon>Tremellomycetes</taxon>
        <taxon>Trichosporonales</taxon>
        <taxon>Trichosporonaceae</taxon>
        <taxon>Vanrija</taxon>
    </lineage>
</organism>
<evidence type="ECO:0000256" key="3">
    <source>
        <dbReference type="ARBA" id="ARBA00022989"/>
    </source>
</evidence>
<evidence type="ECO:0000256" key="1">
    <source>
        <dbReference type="ARBA" id="ARBA00004141"/>
    </source>
</evidence>
<feature type="transmembrane region" description="Helical" evidence="6">
    <location>
        <begin position="178"/>
        <end position="199"/>
    </location>
</feature>
<keyword evidence="2 6" id="KW-0812">Transmembrane</keyword>
<dbReference type="InterPro" id="IPR004853">
    <property type="entry name" value="Sugar_P_trans_dom"/>
</dbReference>
<feature type="region of interest" description="Disordered" evidence="5">
    <location>
        <begin position="442"/>
        <end position="509"/>
    </location>
</feature>
<feature type="transmembrane region" description="Helical" evidence="6">
    <location>
        <begin position="305"/>
        <end position="323"/>
    </location>
</feature>
<evidence type="ECO:0000256" key="6">
    <source>
        <dbReference type="SAM" id="Phobius"/>
    </source>
</evidence>
<gene>
    <name evidence="8" type="ORF">Q8F55_009127</name>
</gene>
<dbReference type="SUPFAM" id="SSF103481">
    <property type="entry name" value="Multidrug resistance efflux transporter EmrE"/>
    <property type="match status" value="1"/>
</dbReference>
<proteinExistence type="predicted"/>
<dbReference type="Proteomes" id="UP001565368">
    <property type="component" value="Unassembled WGS sequence"/>
</dbReference>
<feature type="compositionally biased region" description="Basic and acidic residues" evidence="5">
    <location>
        <begin position="456"/>
        <end position="480"/>
    </location>
</feature>
<feature type="transmembrane region" description="Helical" evidence="6">
    <location>
        <begin position="335"/>
        <end position="358"/>
    </location>
</feature>
<evidence type="ECO:0000256" key="5">
    <source>
        <dbReference type="SAM" id="MobiDB-lite"/>
    </source>
</evidence>
<dbReference type="InterPro" id="IPR037185">
    <property type="entry name" value="EmrE-like"/>
</dbReference>
<comment type="subcellular location">
    <subcellularLocation>
        <location evidence="1">Membrane</location>
        <topology evidence="1">Multi-pass membrane protein</topology>
    </subcellularLocation>
</comment>
<evidence type="ECO:0000256" key="2">
    <source>
        <dbReference type="ARBA" id="ARBA00022692"/>
    </source>
</evidence>
<dbReference type="GeneID" id="95990170"/>
<comment type="caution">
    <text evidence="8">The sequence shown here is derived from an EMBL/GenBank/DDBJ whole genome shotgun (WGS) entry which is preliminary data.</text>
</comment>
<evidence type="ECO:0000313" key="9">
    <source>
        <dbReference type="Proteomes" id="UP001565368"/>
    </source>
</evidence>
<feature type="transmembrane region" description="Helical" evidence="6">
    <location>
        <begin position="111"/>
        <end position="136"/>
    </location>
</feature>
<feature type="region of interest" description="Disordered" evidence="5">
    <location>
        <begin position="1"/>
        <end position="64"/>
    </location>
</feature>
<feature type="transmembrane region" description="Helical" evidence="6">
    <location>
        <begin position="206"/>
        <end position="224"/>
    </location>
</feature>
<sequence length="523" mass="57505">MPPKYAALSDGPEGSGMEMSAGPLPPPKSVDGDGDDSGSETTFPPTPSRASRPGHARTSSQGSHLATTAQKRALWWRNVVITGMFILSWYLFATLLSLYNKWMFDAKHYGFSFPLFVTAWHMVVQFLLALTIRLVWSAKFRPVERPTRGEYVTRITPTATATGADIGLSNLSLKTIDLSLYTMVKSSALIFVLFFAFLFRLEKFSIRLVGVIVLISAGVFMMVFQAKAVSIPGIIMVLCASAIGGLRWALTELIMHKKAMGLSNPFATIFWITPIMGVVLFAVSLAAESWTQIFQSAFFATPLEGIKTVAVIALPGCIAFAMVASEYFVLQRAGVVPLSIAGIFKEVSTITISAWVFGDKLSEVKIVGVVVTICGIALYSFHKYRKSLSADVELDARGNPIVDDDEDDERRPLTSQRHEYATAPDNATSPSATAVPLHTLDGPAQHVVGDDEDEDERRSGDVTPESDREADRITRLRDDFEGWDSVHVGSDDESEADDDDVSRHRELREGTGSRWKDFWNKSL</sequence>
<feature type="transmembrane region" description="Helical" evidence="6">
    <location>
        <begin position="364"/>
        <end position="381"/>
    </location>
</feature>
<dbReference type="InterPro" id="IPR050186">
    <property type="entry name" value="TPT_transporter"/>
</dbReference>
<feature type="domain" description="Sugar phosphate transporter" evidence="7">
    <location>
        <begin position="83"/>
        <end position="380"/>
    </location>
</feature>
<dbReference type="RefSeq" id="XP_069205436.1">
    <property type="nucleotide sequence ID" value="XM_069357499.1"/>
</dbReference>
<feature type="transmembrane region" description="Helical" evidence="6">
    <location>
        <begin position="262"/>
        <end position="285"/>
    </location>
</feature>
<feature type="compositionally biased region" description="Acidic residues" evidence="5">
    <location>
        <begin position="491"/>
        <end position="500"/>
    </location>
</feature>
<feature type="transmembrane region" description="Helical" evidence="6">
    <location>
        <begin position="230"/>
        <end position="250"/>
    </location>
</feature>
<feature type="region of interest" description="Disordered" evidence="5">
    <location>
        <begin position="418"/>
        <end position="437"/>
    </location>
</feature>
<accession>A0ABR3PSR6</accession>
<protein>
    <recommendedName>
        <fullName evidence="7">Sugar phosphate transporter domain-containing protein</fullName>
    </recommendedName>
</protein>
<dbReference type="PANTHER" id="PTHR11132">
    <property type="entry name" value="SOLUTE CARRIER FAMILY 35"/>
    <property type="match status" value="1"/>
</dbReference>
<evidence type="ECO:0000256" key="4">
    <source>
        <dbReference type="ARBA" id="ARBA00023136"/>
    </source>
</evidence>